<dbReference type="CDD" id="cd11386">
    <property type="entry name" value="MCP_signal"/>
    <property type="match status" value="1"/>
</dbReference>
<gene>
    <name evidence="8" type="ORF">DFQ15_103129</name>
</gene>
<comment type="similarity">
    <text evidence="3">Belongs to the methyl-accepting chemotaxis (MCP) protein family.</text>
</comment>
<evidence type="ECO:0000256" key="5">
    <source>
        <dbReference type="SAM" id="Coils"/>
    </source>
</evidence>
<accession>A0A318SPF7</accession>
<dbReference type="SUPFAM" id="SSF58104">
    <property type="entry name" value="Methyl-accepting chemotaxis protein (MCP) signaling domain"/>
    <property type="match status" value="1"/>
</dbReference>
<dbReference type="PANTHER" id="PTHR43531">
    <property type="entry name" value="PROTEIN ICFG"/>
    <property type="match status" value="1"/>
</dbReference>
<dbReference type="InterPro" id="IPR047347">
    <property type="entry name" value="YvaQ-like_sensor"/>
</dbReference>
<dbReference type="PRINTS" id="PR00260">
    <property type="entry name" value="CHEMTRNSDUCR"/>
</dbReference>
<evidence type="ECO:0000256" key="4">
    <source>
        <dbReference type="PROSITE-ProRule" id="PRU00284"/>
    </source>
</evidence>
<dbReference type="Pfam" id="PF12729">
    <property type="entry name" value="4HB_MCP_1"/>
    <property type="match status" value="1"/>
</dbReference>
<evidence type="ECO:0000256" key="1">
    <source>
        <dbReference type="ARBA" id="ARBA00004370"/>
    </source>
</evidence>
<dbReference type="Gene3D" id="1.10.287.950">
    <property type="entry name" value="Methyl-accepting chemotaxis protein"/>
    <property type="match status" value="1"/>
</dbReference>
<dbReference type="AlphaFoldDB" id="A0A318SPF7"/>
<dbReference type="InterPro" id="IPR004090">
    <property type="entry name" value="Chemotax_Me-accpt_rcpt"/>
</dbReference>
<dbReference type="SMART" id="SM00283">
    <property type="entry name" value="MA"/>
    <property type="match status" value="1"/>
</dbReference>
<feature type="coiled-coil region" evidence="5">
    <location>
        <begin position="292"/>
        <end position="319"/>
    </location>
</feature>
<dbReference type="GO" id="GO:0005886">
    <property type="term" value="C:plasma membrane"/>
    <property type="evidence" value="ECO:0007669"/>
    <property type="project" value="TreeGrafter"/>
</dbReference>
<keyword evidence="4" id="KW-0807">Transducer</keyword>
<dbReference type="Proteomes" id="UP000247540">
    <property type="component" value="Unassembled WGS sequence"/>
</dbReference>
<dbReference type="CDD" id="cd19411">
    <property type="entry name" value="MCP2201-like_sensor"/>
    <property type="match status" value="1"/>
</dbReference>
<evidence type="ECO:0000313" key="9">
    <source>
        <dbReference type="Proteomes" id="UP000247540"/>
    </source>
</evidence>
<dbReference type="InterPro" id="IPR004089">
    <property type="entry name" value="MCPsignal_dom"/>
</dbReference>
<dbReference type="InterPro" id="IPR051310">
    <property type="entry name" value="MCP_chemotaxis"/>
</dbReference>
<evidence type="ECO:0000256" key="3">
    <source>
        <dbReference type="ARBA" id="ARBA00029447"/>
    </source>
</evidence>
<comment type="subcellular location">
    <subcellularLocation>
        <location evidence="1">Membrane</location>
    </subcellularLocation>
</comment>
<feature type="domain" description="Methyl-accepting transducer" evidence="7">
    <location>
        <begin position="273"/>
        <end position="502"/>
    </location>
</feature>
<evidence type="ECO:0000313" key="8">
    <source>
        <dbReference type="EMBL" id="PYE79141.1"/>
    </source>
</evidence>
<keyword evidence="5" id="KW-0175">Coiled coil</keyword>
<keyword evidence="2" id="KW-0488">Methylation</keyword>
<comment type="caution">
    <text evidence="8">The sequence shown here is derived from an EMBL/GenBank/DDBJ whole genome shotgun (WGS) entry which is preliminary data.</text>
</comment>
<sequence length="585" mass="61345">MNILRKMKLGTTLGVGFAVLIMSGLLLAIFGKSQLNSLGKNIQFIADDRVAKVLLVQDVKDNVNIIARAARNIALLSDSEKMAFEKKRIDDARIRNTEALNKLQQMASAPEEQRLVAEVNTTRVPYNAGIDKAVALGLEGKNVASRDTLMNEVNPLQAAFFKALETLVEQQRKILLETVASSQNEAAASGITMLIVAAIAAVAGALLAWGITHSVKSQLGGEPAYAAAIAQEVAQGNLAIDVRLRKSDSHSVLAAMETMRASLSRVVSEVRHGSESVATGAGQIATGNADLSQRTEEQASNLQQTAASMEEMNSTIKQNADTVRTATQMAQSASSTASRGGDVVGEVVRTMEDISASSRKIGDIIGVIDSIAFQTNILALNAAVEAARAGEQGRGFAVVASEVRSLAQRSATAAKEIKVLIGESVAKVDTGSRLVGDAGATIGEVVDQARRVADLIGEIGAATHEQAQGISQVSDAVNQLDQVTQQNAALVEESAAAADSLNYQAARLVEVLSVFRIDAAAAQASPPLPEKRSRPAAPSGAPVPKKVALARGPGDRSAPVVAQSKRVAQQQVALSAPNADDWEKF</sequence>
<feature type="region of interest" description="Disordered" evidence="6">
    <location>
        <begin position="523"/>
        <end position="564"/>
    </location>
</feature>
<dbReference type="OrthoDB" id="9763018at2"/>
<dbReference type="PANTHER" id="PTHR43531:SF14">
    <property type="entry name" value="METHYL-ACCEPTING CHEMOTAXIS PROTEIN I-RELATED"/>
    <property type="match status" value="1"/>
</dbReference>
<protein>
    <submittedName>
        <fullName evidence="8">Methyl-accepting chemotaxis protein</fullName>
    </submittedName>
</protein>
<evidence type="ECO:0000256" key="2">
    <source>
        <dbReference type="ARBA" id="ARBA00022481"/>
    </source>
</evidence>
<dbReference type="RefSeq" id="WP_110464754.1">
    <property type="nucleotide sequence ID" value="NZ_JAMOFZ010000003.1"/>
</dbReference>
<name>A0A318SPF7_9BURK</name>
<dbReference type="InterPro" id="IPR024478">
    <property type="entry name" value="HlyB_4HB_MCP"/>
</dbReference>
<keyword evidence="9" id="KW-1185">Reference proteome</keyword>
<dbReference type="PROSITE" id="PS50111">
    <property type="entry name" value="CHEMOTAXIS_TRANSDUC_2"/>
    <property type="match status" value="1"/>
</dbReference>
<organism evidence="8 9">
    <name type="scientific">Xylophilus ampelinus</name>
    <dbReference type="NCBI Taxonomy" id="54067"/>
    <lineage>
        <taxon>Bacteria</taxon>
        <taxon>Pseudomonadati</taxon>
        <taxon>Pseudomonadota</taxon>
        <taxon>Betaproteobacteria</taxon>
        <taxon>Burkholderiales</taxon>
        <taxon>Xylophilus</taxon>
    </lineage>
</organism>
<dbReference type="GO" id="GO:0004888">
    <property type="term" value="F:transmembrane signaling receptor activity"/>
    <property type="evidence" value="ECO:0007669"/>
    <property type="project" value="InterPro"/>
</dbReference>
<evidence type="ECO:0000256" key="6">
    <source>
        <dbReference type="SAM" id="MobiDB-lite"/>
    </source>
</evidence>
<reference evidence="8 9" key="1">
    <citation type="submission" date="2018-06" db="EMBL/GenBank/DDBJ databases">
        <title>Genomic Encyclopedia of Type Strains, Phase III (KMG-III): the genomes of soil and plant-associated and newly described type strains.</title>
        <authorList>
            <person name="Whitman W."/>
        </authorList>
    </citation>
    <scope>NUCLEOTIDE SEQUENCE [LARGE SCALE GENOMIC DNA]</scope>
    <source>
        <strain evidence="8 9">CECT 7646</strain>
    </source>
</reference>
<dbReference type="GO" id="GO:0007165">
    <property type="term" value="P:signal transduction"/>
    <property type="evidence" value="ECO:0007669"/>
    <property type="project" value="UniProtKB-KW"/>
</dbReference>
<dbReference type="EMBL" id="QJTC01000003">
    <property type="protein sequence ID" value="PYE79141.1"/>
    <property type="molecule type" value="Genomic_DNA"/>
</dbReference>
<evidence type="ECO:0000259" key="7">
    <source>
        <dbReference type="PROSITE" id="PS50111"/>
    </source>
</evidence>
<proteinExistence type="inferred from homology"/>
<dbReference type="Pfam" id="PF00015">
    <property type="entry name" value="MCPsignal"/>
    <property type="match status" value="1"/>
</dbReference>
<dbReference type="FunFam" id="1.10.287.950:FF:000001">
    <property type="entry name" value="Methyl-accepting chemotaxis sensory transducer"/>
    <property type="match status" value="1"/>
</dbReference>
<dbReference type="GO" id="GO:0006935">
    <property type="term" value="P:chemotaxis"/>
    <property type="evidence" value="ECO:0007669"/>
    <property type="project" value="InterPro"/>
</dbReference>